<keyword evidence="2" id="KW-1185">Reference proteome</keyword>
<comment type="caution">
    <text evidence="1">The sequence shown here is derived from an EMBL/GenBank/DDBJ whole genome shotgun (WGS) entry which is preliminary data.</text>
</comment>
<proteinExistence type="predicted"/>
<name>A0ACA9LJF8_9GLOM</name>
<dbReference type="Proteomes" id="UP000789366">
    <property type="component" value="Unassembled WGS sequence"/>
</dbReference>
<evidence type="ECO:0000313" key="1">
    <source>
        <dbReference type="EMBL" id="CAG8526308.1"/>
    </source>
</evidence>
<feature type="non-terminal residue" evidence="1">
    <location>
        <position position="1"/>
    </location>
</feature>
<organism evidence="1 2">
    <name type="scientific">Cetraspora pellucida</name>
    <dbReference type="NCBI Taxonomy" id="1433469"/>
    <lineage>
        <taxon>Eukaryota</taxon>
        <taxon>Fungi</taxon>
        <taxon>Fungi incertae sedis</taxon>
        <taxon>Mucoromycota</taxon>
        <taxon>Glomeromycotina</taxon>
        <taxon>Glomeromycetes</taxon>
        <taxon>Diversisporales</taxon>
        <taxon>Gigasporaceae</taxon>
        <taxon>Cetraspora</taxon>
    </lineage>
</organism>
<reference evidence="1" key="1">
    <citation type="submission" date="2021-06" db="EMBL/GenBank/DDBJ databases">
        <authorList>
            <person name="Kallberg Y."/>
            <person name="Tangrot J."/>
            <person name="Rosling A."/>
        </authorList>
    </citation>
    <scope>NUCLEOTIDE SEQUENCE</scope>
    <source>
        <strain evidence="1">28 12/20/2015</strain>
    </source>
</reference>
<gene>
    <name evidence="1" type="ORF">SPELUC_LOCUS4163</name>
</gene>
<sequence>QLSKECLGKGSFGSVYKALNMVTGEAVAIKQVKINDLQKSELTFIMAEIELLKNLNHPNIVKYKGYVKADDYLNIILEFCENGSLLNVCKKFGKFPENLVALYVSQVLEGLLYLHDQGVIHRDIKGANILTTKEGLVKLADFGVATKTANLGDLSVVGSPYWMAPEIIELSGATTSSDIWSVGCVVIELLEGKPPYHNLDPMPALFRIVEDDHPPLPESASPAVKDFLMQCFQKDSNLRVSARKLLKHPWISNVRKPNITTEFEDAIRSVKEWNEALKDAKFENPKKLRSGSLKSSATMPSKTRSPLCSTTSPQIPDFTPPTNAWENLSSIGSSNLISNSLNQQNNRLSVFLEQPEVEGNNWDNDFVDSISFSQIADIQNRQPNSNPDIQNRQPNSNSDIRNKQSNHESFEDDNSQTVRPSQFSNGIKKNNYYSILKDPEEDKIMTIEINGGFVDKCNGFVESVQDTIIHLPSKSLNNSSSILESSTTISNDTDKIKRSTRHARSHTTNEAPVSINGIINGVKKSSKKPPPPLSPQKSYLLTMSAPASPASRPQYDIPGYQVSNKILINSSRVPTPLNAHDSWRGDDSSDEDDPFAELEEKFDEMDMDAHIARDKYANACSRLAELINFLQPNESEDKLISSCVQIIDLLTEHQELKNHFIIFHGVIPITEILEICVNTDLLSKLLKIINIIIADNIDIQENFCLVGGIPIIMSFTSKRYLYEIRVEAAIFIRQICHTSPIILQMFISCQGLKILVDFLQEEYSKHKELIWIAINGIYSVFELQSSTPKNDFCRLLAKIGVLDPLAITLHNVIMDDDPSASIFVDRIVNIFLMFSRGDVYVKEFMATRTRVVTRIFEDLYKLPPYLIVAILKCIKNISMHSNTLDALQKAKAIQILTALLDKQVPLYVTEISNQVLNTMFNLCRINKSRQEEAARAGLIPHLVHFASNNTPLRHFAIPILCEMAHTGQVCRDLLWQNNVLQLYLNLLIDKSWQVSAFEAILAWFQEETSNVESILLQPKNVKLILDAFVAAKANSFENILEPLHIITQLSAPVTCVLVQPKFFDRLLHRFGHPKPVVRLNLLRILKSICDVHPQREAVIKRYGLFEIIFKISTEDPAVLIRELAKEILQQDLEIRHIKNEPYTIGITVSLWKFDIEIDMITTTLLKELQAKYPHPEAIFTRRSGTIRWLKKRKMIHKREGRKIFLYKIYQYLEGDIAIPSVSRIFLKDEVLKRSKVEIEEKIRAHAIPPAIFENHRPFKKHLIMNIIAMDSTMSWQYLRMLKKIRMKGKVKMKHLGHSTGQSIVSPDNTIYCLTLFTEAWVALTGSPASDFVKYNKITVYGDDNGVSLKIETDTLDCIEFLSKIYSTKQSKIDEIKQYVPYEYHIAYEHNRDKLLKKFSDIKKDPRKNYSLHQLDRSS</sequence>
<dbReference type="EMBL" id="CAJVPW010003574">
    <property type="protein sequence ID" value="CAG8526308.1"/>
    <property type="molecule type" value="Genomic_DNA"/>
</dbReference>
<evidence type="ECO:0000313" key="2">
    <source>
        <dbReference type="Proteomes" id="UP000789366"/>
    </source>
</evidence>
<accession>A0ACA9LJF8</accession>
<protein>
    <submittedName>
        <fullName evidence="1">17354_t:CDS:1</fullName>
    </submittedName>
</protein>